<dbReference type="Proteomes" id="UP000502415">
    <property type="component" value="Chromosome"/>
</dbReference>
<proteinExistence type="predicted"/>
<keyword evidence="2" id="KW-0812">Transmembrane</keyword>
<dbReference type="InterPro" id="IPR050400">
    <property type="entry name" value="Bact_Cytoskel_RodZ"/>
</dbReference>
<evidence type="ECO:0000313" key="5">
    <source>
        <dbReference type="Proteomes" id="UP000502415"/>
    </source>
</evidence>
<accession>A0A7Z2VXJ8</accession>
<dbReference type="SMART" id="SM00530">
    <property type="entry name" value="HTH_XRE"/>
    <property type="match status" value="1"/>
</dbReference>
<dbReference type="PANTHER" id="PTHR34475">
    <property type="match status" value="1"/>
</dbReference>
<dbReference type="PANTHER" id="PTHR34475:SF1">
    <property type="entry name" value="CYTOSKELETON PROTEIN RODZ"/>
    <property type="match status" value="1"/>
</dbReference>
<dbReference type="InterPro" id="IPR010982">
    <property type="entry name" value="Lambda_DNA-bd_dom_sf"/>
</dbReference>
<dbReference type="EMBL" id="CP051685">
    <property type="protein sequence ID" value="QJE01262.1"/>
    <property type="molecule type" value="Genomic_DNA"/>
</dbReference>
<dbReference type="GO" id="GO:0003677">
    <property type="term" value="F:DNA binding"/>
    <property type="evidence" value="ECO:0007669"/>
    <property type="project" value="InterPro"/>
</dbReference>
<feature type="transmembrane region" description="Helical" evidence="2">
    <location>
        <begin position="127"/>
        <end position="148"/>
    </location>
</feature>
<feature type="domain" description="HTH cro/C1-type" evidence="3">
    <location>
        <begin position="22"/>
        <end position="83"/>
    </location>
</feature>
<sequence length="357" mass="34925">MSSERAEQPAAPDNRHAIPGKTLAAQREAMGWSVEQVADQLKLAVRQVVALEAGDYAALPSPAVTRGFVRAYAKLMKLDPAPLVAQIEMDTPPVPSGNTAAAAAARRPSPTSFSEAKFPLHNKRSKLPLAWIGGAVAVVAAAAAAWHFGLLPTGQHGDAAATSTSVTTPAGAAAEGAHGSTVETLQNPSVPLISVPAPNAASASTTAAPGVATPGVATPGAAAGGAVVNVPATTATGAPPAAVPAAAATPANVANAAATPAAGSGVATPGVATPGVATPGALVLNVRQDSWIEVRPGKGGAPLISRLVKAGSTETVNVSGPVRVTVGNPGGVSVTLRGAPVALPPVPGKTLARVNLE</sequence>
<dbReference type="InterPro" id="IPR025194">
    <property type="entry name" value="RodZ-like_C"/>
</dbReference>
<dbReference type="KEGG" id="mfy:HH212_15470"/>
<feature type="region of interest" description="Disordered" evidence="1">
    <location>
        <begin position="90"/>
        <end position="116"/>
    </location>
</feature>
<keyword evidence="2" id="KW-1133">Transmembrane helix</keyword>
<evidence type="ECO:0000313" key="4">
    <source>
        <dbReference type="EMBL" id="QJE01262.1"/>
    </source>
</evidence>
<dbReference type="Pfam" id="PF13413">
    <property type="entry name" value="HTH_25"/>
    <property type="match status" value="1"/>
</dbReference>
<keyword evidence="5" id="KW-1185">Reference proteome</keyword>
<protein>
    <submittedName>
        <fullName evidence="4">DUF4115 domain-containing protein</fullName>
    </submittedName>
</protein>
<keyword evidence="2" id="KW-0472">Membrane</keyword>
<reference evidence="4 5" key="1">
    <citation type="submission" date="2020-04" db="EMBL/GenBank/DDBJ databases">
        <title>Genome sequencing of novel species.</title>
        <authorList>
            <person name="Heo J."/>
            <person name="Kim S.-J."/>
            <person name="Kim J.-S."/>
            <person name="Hong S.-B."/>
            <person name="Kwon S.-W."/>
        </authorList>
    </citation>
    <scope>NUCLEOTIDE SEQUENCE [LARGE SCALE GENOMIC DNA]</scope>
    <source>
        <strain evidence="4 5">GN2-R2</strain>
    </source>
</reference>
<evidence type="ECO:0000256" key="1">
    <source>
        <dbReference type="SAM" id="MobiDB-lite"/>
    </source>
</evidence>
<dbReference type="CDD" id="cd00093">
    <property type="entry name" value="HTH_XRE"/>
    <property type="match status" value="1"/>
</dbReference>
<gene>
    <name evidence="4" type="ORF">HH212_15470</name>
</gene>
<name>A0A7Z2VXJ8_9BURK</name>
<dbReference type="Gene3D" id="1.10.260.40">
    <property type="entry name" value="lambda repressor-like DNA-binding domains"/>
    <property type="match status" value="1"/>
</dbReference>
<dbReference type="Pfam" id="PF13464">
    <property type="entry name" value="RodZ_C"/>
    <property type="match status" value="1"/>
</dbReference>
<organism evidence="4 5">
    <name type="scientific">Massilia forsythiae</name>
    <dbReference type="NCBI Taxonomy" id="2728020"/>
    <lineage>
        <taxon>Bacteria</taxon>
        <taxon>Pseudomonadati</taxon>
        <taxon>Pseudomonadota</taxon>
        <taxon>Betaproteobacteria</taxon>
        <taxon>Burkholderiales</taxon>
        <taxon>Oxalobacteraceae</taxon>
        <taxon>Telluria group</taxon>
        <taxon>Massilia</taxon>
    </lineage>
</organism>
<evidence type="ECO:0000256" key="2">
    <source>
        <dbReference type="SAM" id="Phobius"/>
    </source>
</evidence>
<dbReference type="SUPFAM" id="SSF47413">
    <property type="entry name" value="lambda repressor-like DNA-binding domains"/>
    <property type="match status" value="1"/>
</dbReference>
<evidence type="ECO:0000259" key="3">
    <source>
        <dbReference type="SMART" id="SM00530"/>
    </source>
</evidence>
<dbReference type="InterPro" id="IPR001387">
    <property type="entry name" value="Cro/C1-type_HTH"/>
</dbReference>
<dbReference type="AlphaFoldDB" id="A0A7Z2VXJ8"/>
<dbReference type="RefSeq" id="WP_170203289.1">
    <property type="nucleotide sequence ID" value="NZ_CP051685.1"/>
</dbReference>